<accession>A0A518B645</accession>
<name>A0A518B645_9BACT</name>
<dbReference type="Proteomes" id="UP000317093">
    <property type="component" value="Chromosome"/>
</dbReference>
<keyword evidence="8" id="KW-1185">Reference proteome</keyword>
<evidence type="ECO:0000256" key="1">
    <source>
        <dbReference type="ARBA" id="ARBA00004141"/>
    </source>
</evidence>
<feature type="transmembrane region" description="Helical" evidence="6">
    <location>
        <begin position="138"/>
        <end position="160"/>
    </location>
</feature>
<keyword evidence="5 6" id="KW-0472">Membrane</keyword>
<evidence type="ECO:0000256" key="4">
    <source>
        <dbReference type="ARBA" id="ARBA00022989"/>
    </source>
</evidence>
<evidence type="ECO:0000256" key="2">
    <source>
        <dbReference type="ARBA" id="ARBA00010350"/>
    </source>
</evidence>
<evidence type="ECO:0000313" key="8">
    <source>
        <dbReference type="Proteomes" id="UP000317093"/>
    </source>
</evidence>
<dbReference type="PANTHER" id="PTHR23291:SF50">
    <property type="entry name" value="PROTEIN LIFEGUARD 4"/>
    <property type="match status" value="1"/>
</dbReference>
<feature type="transmembrane region" description="Helical" evidence="6">
    <location>
        <begin position="39"/>
        <end position="62"/>
    </location>
</feature>
<evidence type="ECO:0000256" key="3">
    <source>
        <dbReference type="ARBA" id="ARBA00022692"/>
    </source>
</evidence>
<dbReference type="AlphaFoldDB" id="A0A518B645"/>
<protein>
    <submittedName>
        <fullName evidence="7">Inhibitor of apoptosis-promoting Bax1</fullName>
    </submittedName>
</protein>
<dbReference type="KEGG" id="knv:Pan216_33170"/>
<feature type="transmembrane region" description="Helical" evidence="6">
    <location>
        <begin position="225"/>
        <end position="244"/>
    </location>
</feature>
<feature type="transmembrane region" description="Helical" evidence="6">
    <location>
        <begin position="105"/>
        <end position="126"/>
    </location>
</feature>
<evidence type="ECO:0000256" key="6">
    <source>
        <dbReference type="RuleBase" id="RU004379"/>
    </source>
</evidence>
<dbReference type="PANTHER" id="PTHR23291">
    <property type="entry name" value="BAX INHIBITOR-RELATED"/>
    <property type="match status" value="1"/>
</dbReference>
<comment type="subcellular location">
    <subcellularLocation>
        <location evidence="1">Membrane</location>
        <topology evidence="1">Multi-pass membrane protein</topology>
    </subcellularLocation>
</comment>
<gene>
    <name evidence="7" type="ORF">Pan216_33170</name>
</gene>
<feature type="transmembrane region" description="Helical" evidence="6">
    <location>
        <begin position="195"/>
        <end position="213"/>
    </location>
</feature>
<feature type="transmembrane region" description="Helical" evidence="6">
    <location>
        <begin position="74"/>
        <end position="93"/>
    </location>
</feature>
<dbReference type="RefSeq" id="WP_419192589.1">
    <property type="nucleotide sequence ID" value="NZ_CP036279.1"/>
</dbReference>
<dbReference type="Pfam" id="PF01027">
    <property type="entry name" value="Bax1-I"/>
    <property type="match status" value="1"/>
</dbReference>
<keyword evidence="4 6" id="KW-1133">Transmembrane helix</keyword>
<reference evidence="7 8" key="1">
    <citation type="submission" date="2019-02" db="EMBL/GenBank/DDBJ databases">
        <title>Deep-cultivation of Planctomycetes and their phenomic and genomic characterization uncovers novel biology.</title>
        <authorList>
            <person name="Wiegand S."/>
            <person name="Jogler M."/>
            <person name="Boedeker C."/>
            <person name="Pinto D."/>
            <person name="Vollmers J."/>
            <person name="Rivas-Marin E."/>
            <person name="Kohn T."/>
            <person name="Peeters S.H."/>
            <person name="Heuer A."/>
            <person name="Rast P."/>
            <person name="Oberbeckmann S."/>
            <person name="Bunk B."/>
            <person name="Jeske O."/>
            <person name="Meyerdierks A."/>
            <person name="Storesund J.E."/>
            <person name="Kallscheuer N."/>
            <person name="Luecker S."/>
            <person name="Lage O.M."/>
            <person name="Pohl T."/>
            <person name="Merkel B.J."/>
            <person name="Hornburger P."/>
            <person name="Mueller R.-W."/>
            <person name="Bruemmer F."/>
            <person name="Labrenz M."/>
            <person name="Spormann A.M."/>
            <person name="Op den Camp H."/>
            <person name="Overmann J."/>
            <person name="Amann R."/>
            <person name="Jetten M.S.M."/>
            <person name="Mascher T."/>
            <person name="Medema M.H."/>
            <person name="Devos D.P."/>
            <person name="Kaster A.-K."/>
            <person name="Ovreas L."/>
            <person name="Rohde M."/>
            <person name="Galperin M.Y."/>
            <person name="Jogler C."/>
        </authorList>
    </citation>
    <scope>NUCLEOTIDE SEQUENCE [LARGE SCALE GENOMIC DNA]</scope>
    <source>
        <strain evidence="7 8">Pan216</strain>
    </source>
</reference>
<comment type="similarity">
    <text evidence="2 6">Belongs to the BI1 family.</text>
</comment>
<evidence type="ECO:0000256" key="5">
    <source>
        <dbReference type="ARBA" id="ARBA00023136"/>
    </source>
</evidence>
<sequence>MSYSGNNPFEAPGSMYSDRFSIAADAPADLRGEFISKTYFHLSGAVIAFVGLEAVFVSSGIAETLLRMLATYGQGWGWLLVLGAFVLVATVARNMSLSGSRQTQYAGLGLYVIAESLIFAPIIYLANSMGATESVPYGILPTAGVVTIAIFAALSMVVFVTKKDFSFLAPALTIATFGVFGLIIASAIFGFSLGILFTVGMIVLASGYILYDTSRVLHHYRTDQYVGAATALFASVALLFWYVLQLFMSRD</sequence>
<organism evidence="7 8">
    <name type="scientific">Kolteria novifilia</name>
    <dbReference type="NCBI Taxonomy" id="2527975"/>
    <lineage>
        <taxon>Bacteria</taxon>
        <taxon>Pseudomonadati</taxon>
        <taxon>Planctomycetota</taxon>
        <taxon>Planctomycetia</taxon>
        <taxon>Kolteriales</taxon>
        <taxon>Kolteriaceae</taxon>
        <taxon>Kolteria</taxon>
    </lineage>
</organism>
<dbReference type="GO" id="GO:0005886">
    <property type="term" value="C:plasma membrane"/>
    <property type="evidence" value="ECO:0007669"/>
    <property type="project" value="TreeGrafter"/>
</dbReference>
<proteinExistence type="inferred from homology"/>
<keyword evidence="3 6" id="KW-0812">Transmembrane</keyword>
<evidence type="ECO:0000313" key="7">
    <source>
        <dbReference type="EMBL" id="QDU62450.1"/>
    </source>
</evidence>
<feature type="transmembrane region" description="Helical" evidence="6">
    <location>
        <begin position="167"/>
        <end position="189"/>
    </location>
</feature>
<dbReference type="InterPro" id="IPR006214">
    <property type="entry name" value="Bax_inhibitor_1-related"/>
</dbReference>
<dbReference type="EMBL" id="CP036279">
    <property type="protein sequence ID" value="QDU62450.1"/>
    <property type="molecule type" value="Genomic_DNA"/>
</dbReference>